<organism evidence="1 2">
    <name type="scientific">Diphasiastrum complanatum</name>
    <name type="common">Issler's clubmoss</name>
    <name type="synonym">Lycopodium complanatum</name>
    <dbReference type="NCBI Taxonomy" id="34168"/>
    <lineage>
        <taxon>Eukaryota</taxon>
        <taxon>Viridiplantae</taxon>
        <taxon>Streptophyta</taxon>
        <taxon>Embryophyta</taxon>
        <taxon>Tracheophyta</taxon>
        <taxon>Lycopodiopsida</taxon>
        <taxon>Lycopodiales</taxon>
        <taxon>Lycopodiaceae</taxon>
        <taxon>Lycopodioideae</taxon>
        <taxon>Diphasiastrum</taxon>
    </lineage>
</organism>
<dbReference type="EMBL" id="CM055100">
    <property type="protein sequence ID" value="KAJ7542651.1"/>
    <property type="molecule type" value="Genomic_DNA"/>
</dbReference>
<keyword evidence="2" id="KW-1185">Reference proteome</keyword>
<dbReference type="Proteomes" id="UP001162992">
    <property type="component" value="Chromosome 9"/>
</dbReference>
<gene>
    <name evidence="1" type="ORF">O6H91_09G005300</name>
</gene>
<evidence type="ECO:0000313" key="1">
    <source>
        <dbReference type="EMBL" id="KAJ7542651.1"/>
    </source>
</evidence>
<name>A0ACC2CKX3_DIPCM</name>
<accession>A0ACC2CKX3</accession>
<evidence type="ECO:0000313" key="2">
    <source>
        <dbReference type="Proteomes" id="UP001162992"/>
    </source>
</evidence>
<sequence length="767" mass="85892">MSGMVRLCLLNDTVEENAKPARAWNAAKNARKINEPKDSVLHERSLQFNVVFYSGQDENYPACELTKGMLGRGWQSPRFCIFPQELVLQLQSPSHILTMQLLCHEYKIASKVEIFVSLTSPWVHSQEAINQMKHLGYLSLDPNHRTEYQARELKSIQVNSPASAVRLVLHNCYANQFNVYNQVGIVGLIITGEPLEKQPPKQHVSSTTTPQQPRIQVDRTNVGNLSLTNVDSLTAHQIQQLQQQKAIAVEEEDYDEAKRLKILIQNLKVLGEHIKELELQKRAAVEEEDYDVAKWCKLEIERLRQSIMEPKETSSINGPSTRGETSFQAGATMKKFNLVTSTNEDVILHDDLGSANCTISREDSCTQTSQSLAFKPNDLKRCLEASVDSNSFAQNFNFTAEEPARMKGNYEVDLENLKQDTMIKQQSFAMAFEAPAHLSEAQVKELGPVLLVIDQYHMECLLSRQWLLRDKALHFLESNLQSKDVDDDLTSTFRAAHKILIQALNDKVSTVFHTSLQVLRVCMEKYAAHVPSKEIHSSACEMVSILLEKLGDSNVRTKEAAAETILFLASKKEIGLQVISPLILKSPKNQAIWKPVLGRLQFLLMAVPNFKLQPQNQLGFSLDSLMAFVVLCFSSPSGEVRNAAMKVTNEVYKLLGPPVEKYLKGVKPVIYEALVNSFEKAGSAAPKDRASSSIDKSSQDSECQKCLQAVPESKMGTHTKSKECRLVKGQKMNHCPLCRNSVQPGDLGWRAHLLGPPGCAKNSRTKP</sequence>
<protein>
    <submittedName>
        <fullName evidence="1">Uncharacterized protein</fullName>
    </submittedName>
</protein>
<proteinExistence type="predicted"/>
<reference evidence="2" key="1">
    <citation type="journal article" date="2024" name="Proc. Natl. Acad. Sci. U.S.A.">
        <title>Extraordinary preservation of gene collinearity over three hundred million years revealed in homosporous lycophytes.</title>
        <authorList>
            <person name="Li C."/>
            <person name="Wickell D."/>
            <person name="Kuo L.Y."/>
            <person name="Chen X."/>
            <person name="Nie B."/>
            <person name="Liao X."/>
            <person name="Peng D."/>
            <person name="Ji J."/>
            <person name="Jenkins J."/>
            <person name="Williams M."/>
            <person name="Shu S."/>
            <person name="Plott C."/>
            <person name="Barry K."/>
            <person name="Rajasekar S."/>
            <person name="Grimwood J."/>
            <person name="Han X."/>
            <person name="Sun S."/>
            <person name="Hou Z."/>
            <person name="He W."/>
            <person name="Dai G."/>
            <person name="Sun C."/>
            <person name="Schmutz J."/>
            <person name="Leebens-Mack J.H."/>
            <person name="Li F.W."/>
            <person name="Wang L."/>
        </authorList>
    </citation>
    <scope>NUCLEOTIDE SEQUENCE [LARGE SCALE GENOMIC DNA]</scope>
    <source>
        <strain evidence="2">cv. PW_Plant_1</strain>
    </source>
</reference>
<comment type="caution">
    <text evidence="1">The sequence shown here is derived from an EMBL/GenBank/DDBJ whole genome shotgun (WGS) entry which is preliminary data.</text>
</comment>